<dbReference type="EMBL" id="AP021858">
    <property type="protein sequence ID" value="BBO24606.1"/>
    <property type="molecule type" value="Genomic_DNA"/>
</dbReference>
<gene>
    <name evidence="2" type="ORF">NPRO_22010</name>
</gene>
<organism evidence="2 3">
    <name type="scientific">Candidatus Nitrosymbiomonas proteolyticus</name>
    <dbReference type="NCBI Taxonomy" id="2608984"/>
    <lineage>
        <taxon>Bacteria</taxon>
        <taxon>Bacillati</taxon>
        <taxon>Armatimonadota</taxon>
        <taxon>Armatimonadota incertae sedis</taxon>
        <taxon>Candidatus Nitrosymbiomonas</taxon>
    </lineage>
</organism>
<evidence type="ECO:0000313" key="2">
    <source>
        <dbReference type="EMBL" id="BBO24606.1"/>
    </source>
</evidence>
<protein>
    <submittedName>
        <fullName evidence="2">Phage tail protein</fullName>
    </submittedName>
</protein>
<name>A0A809S6B1_9BACT</name>
<proteinExistence type="predicted"/>
<dbReference type="InterPro" id="IPR006521">
    <property type="entry name" value="Tail_protein_I"/>
</dbReference>
<dbReference type="InterPro" id="IPR011748">
    <property type="entry name" value="Unchr_phage_tail-like"/>
</dbReference>
<dbReference type="Proteomes" id="UP000662873">
    <property type="component" value="Chromosome"/>
</dbReference>
<evidence type="ECO:0000313" key="3">
    <source>
        <dbReference type="Proteomes" id="UP000662873"/>
    </source>
</evidence>
<reference evidence="2" key="1">
    <citation type="journal article" name="DNA Res.">
        <title>The physiological potential of anammox bacteria as revealed by their core genome structure.</title>
        <authorList>
            <person name="Okubo T."/>
            <person name="Toyoda A."/>
            <person name="Fukuhara K."/>
            <person name="Uchiyama I."/>
            <person name="Harigaya Y."/>
            <person name="Kuroiwa M."/>
            <person name="Suzuki T."/>
            <person name="Murakami Y."/>
            <person name="Suwa Y."/>
            <person name="Takami H."/>
        </authorList>
    </citation>
    <scope>NUCLEOTIDE SEQUENCE</scope>
    <source>
        <strain evidence="2">317325-2</strain>
    </source>
</reference>
<sequence>MATVKGKPPSEPPSVGPPSGRMREMTSSLGHLDVEMTPDTFVKVLEPGGTSKPDTRLRPLWHRVGNEPVITIRLTSTDDRHRIVRLSLESEDHRWNPKWVKWRFIARRATELMGGDALDAQDVLTPDGAILNLLVAAGESREARVEIDAFLDGYTQTGDYLFDLVVEDLTDAEEGKPAPTTTVPGILKITHPPCRLLDELPSIYREAMYPDGHEEHPVEPVFFERYMLGFEDAFKVLRATLSNLDRLFGPFSTPPDLLVWLAVWVCMPLDENWPEMRRRRLIREAVELYRWRGTRYGLSRYLRIYTGVEPEINDVPFVGMRLGPDAKLGTDATILGDVPPHTFVVTLATPDPDSLDEKTIRDIIRWEKPAHTAYTLNIVRGASPQQ</sequence>
<feature type="region of interest" description="Disordered" evidence="1">
    <location>
        <begin position="1"/>
        <end position="25"/>
    </location>
</feature>
<dbReference type="NCBIfam" id="TIGR02242">
    <property type="entry name" value="tail_TIGR02242"/>
    <property type="match status" value="1"/>
</dbReference>
<dbReference type="AlphaFoldDB" id="A0A809S6B1"/>
<dbReference type="KEGG" id="npy:NPRO_22010"/>
<evidence type="ECO:0000256" key="1">
    <source>
        <dbReference type="SAM" id="MobiDB-lite"/>
    </source>
</evidence>
<accession>A0A809S6B1</accession>
<dbReference type="Pfam" id="PF09684">
    <property type="entry name" value="Tail_P2_I"/>
    <property type="match status" value="1"/>
</dbReference>